<keyword evidence="3" id="KW-1185">Reference proteome</keyword>
<feature type="region of interest" description="Disordered" evidence="1">
    <location>
        <begin position="90"/>
        <end position="117"/>
    </location>
</feature>
<reference evidence="2" key="2">
    <citation type="submission" date="2023-06" db="EMBL/GenBank/DDBJ databases">
        <authorList>
            <consortium name="Lawrence Berkeley National Laboratory"/>
            <person name="Haridas S."/>
            <person name="Hensen N."/>
            <person name="Bonometti L."/>
            <person name="Westerberg I."/>
            <person name="Brannstrom I.O."/>
            <person name="Guillou S."/>
            <person name="Cros-Aarteil S."/>
            <person name="Calhoun S."/>
            <person name="Kuo A."/>
            <person name="Mondo S."/>
            <person name="Pangilinan J."/>
            <person name="Riley R."/>
            <person name="Labutti K."/>
            <person name="Andreopoulos B."/>
            <person name="Lipzen A."/>
            <person name="Chen C."/>
            <person name="Yanf M."/>
            <person name="Daum C."/>
            <person name="Ng V."/>
            <person name="Clum A."/>
            <person name="Steindorff A."/>
            <person name="Ohm R."/>
            <person name="Martin F."/>
            <person name="Silar P."/>
            <person name="Natvig D."/>
            <person name="Lalanne C."/>
            <person name="Gautier V."/>
            <person name="Ament-Velasquez S.L."/>
            <person name="Kruys A."/>
            <person name="Hutchinson M.I."/>
            <person name="Powell A.J."/>
            <person name="Barry K."/>
            <person name="Miller A.N."/>
            <person name="Grigoriev I.V."/>
            <person name="Debuchy R."/>
            <person name="Gladieux P."/>
            <person name="Thoren M.H."/>
            <person name="Johannesson H."/>
        </authorList>
    </citation>
    <scope>NUCLEOTIDE SEQUENCE</scope>
    <source>
        <strain evidence="2">CBS 958.72</strain>
    </source>
</reference>
<feature type="region of interest" description="Disordered" evidence="1">
    <location>
        <begin position="1"/>
        <end position="40"/>
    </location>
</feature>
<gene>
    <name evidence="2" type="ORF">B0T24DRAFT_495146</name>
</gene>
<feature type="compositionally biased region" description="Basic and acidic residues" evidence="1">
    <location>
        <begin position="24"/>
        <end position="35"/>
    </location>
</feature>
<dbReference type="Proteomes" id="UP001287356">
    <property type="component" value="Unassembled WGS sequence"/>
</dbReference>
<evidence type="ECO:0000313" key="2">
    <source>
        <dbReference type="EMBL" id="KAK3369137.1"/>
    </source>
</evidence>
<reference evidence="2" key="1">
    <citation type="journal article" date="2023" name="Mol. Phylogenet. Evol.">
        <title>Genome-scale phylogeny and comparative genomics of the fungal order Sordariales.</title>
        <authorList>
            <person name="Hensen N."/>
            <person name="Bonometti L."/>
            <person name="Westerberg I."/>
            <person name="Brannstrom I.O."/>
            <person name="Guillou S."/>
            <person name="Cros-Aarteil S."/>
            <person name="Calhoun S."/>
            <person name="Haridas S."/>
            <person name="Kuo A."/>
            <person name="Mondo S."/>
            <person name="Pangilinan J."/>
            <person name="Riley R."/>
            <person name="LaButti K."/>
            <person name="Andreopoulos B."/>
            <person name="Lipzen A."/>
            <person name="Chen C."/>
            <person name="Yan M."/>
            <person name="Daum C."/>
            <person name="Ng V."/>
            <person name="Clum A."/>
            <person name="Steindorff A."/>
            <person name="Ohm R.A."/>
            <person name="Martin F."/>
            <person name="Silar P."/>
            <person name="Natvig D.O."/>
            <person name="Lalanne C."/>
            <person name="Gautier V."/>
            <person name="Ament-Velasquez S.L."/>
            <person name="Kruys A."/>
            <person name="Hutchinson M.I."/>
            <person name="Powell A.J."/>
            <person name="Barry K."/>
            <person name="Miller A.N."/>
            <person name="Grigoriev I.V."/>
            <person name="Debuchy R."/>
            <person name="Gladieux P."/>
            <person name="Hiltunen Thoren M."/>
            <person name="Johannesson H."/>
        </authorList>
    </citation>
    <scope>NUCLEOTIDE SEQUENCE</scope>
    <source>
        <strain evidence="2">CBS 958.72</strain>
    </source>
</reference>
<evidence type="ECO:0000256" key="1">
    <source>
        <dbReference type="SAM" id="MobiDB-lite"/>
    </source>
</evidence>
<proteinExistence type="predicted"/>
<protein>
    <submittedName>
        <fullName evidence="2">Uncharacterized protein</fullName>
    </submittedName>
</protein>
<name>A0AAE0K3T3_9PEZI</name>
<evidence type="ECO:0000313" key="3">
    <source>
        <dbReference type="Proteomes" id="UP001287356"/>
    </source>
</evidence>
<comment type="caution">
    <text evidence="2">The sequence shown here is derived from an EMBL/GenBank/DDBJ whole genome shotgun (WGS) entry which is preliminary data.</text>
</comment>
<feature type="non-terminal residue" evidence="2">
    <location>
        <position position="1"/>
    </location>
</feature>
<accession>A0AAE0K3T3</accession>
<dbReference type="AlphaFoldDB" id="A0AAE0K3T3"/>
<sequence length="117" mass="13046">TDKPLPDPGGQRRPGTAGTEAALETDRRRASERLRQAQQAERAYKAAKRSATAHANFSEARVHFRQAGHHLRRGVSLTFSVVRNVPYILRGKRDHRRNKAGEAEGQPALTKRVSPDD</sequence>
<dbReference type="EMBL" id="JAULSN010000006">
    <property type="protein sequence ID" value="KAK3369137.1"/>
    <property type="molecule type" value="Genomic_DNA"/>
</dbReference>
<organism evidence="2 3">
    <name type="scientific">Lasiosphaeria ovina</name>
    <dbReference type="NCBI Taxonomy" id="92902"/>
    <lineage>
        <taxon>Eukaryota</taxon>
        <taxon>Fungi</taxon>
        <taxon>Dikarya</taxon>
        <taxon>Ascomycota</taxon>
        <taxon>Pezizomycotina</taxon>
        <taxon>Sordariomycetes</taxon>
        <taxon>Sordariomycetidae</taxon>
        <taxon>Sordariales</taxon>
        <taxon>Lasiosphaeriaceae</taxon>
        <taxon>Lasiosphaeria</taxon>
    </lineage>
</organism>
<feature type="non-terminal residue" evidence="2">
    <location>
        <position position="117"/>
    </location>
</feature>